<evidence type="ECO:0000256" key="2">
    <source>
        <dbReference type="ARBA" id="ARBA00022840"/>
    </source>
</evidence>
<dbReference type="SUPFAM" id="SSF52540">
    <property type="entry name" value="P-loop containing nucleoside triphosphate hydrolases"/>
    <property type="match status" value="1"/>
</dbReference>
<evidence type="ECO:0000259" key="3">
    <source>
        <dbReference type="PROSITE" id="PS50893"/>
    </source>
</evidence>
<dbReference type="GO" id="GO:0005524">
    <property type="term" value="F:ATP binding"/>
    <property type="evidence" value="ECO:0007669"/>
    <property type="project" value="UniProtKB-KW"/>
</dbReference>
<dbReference type="InterPro" id="IPR003593">
    <property type="entry name" value="AAA+_ATPase"/>
</dbReference>
<name>A0A9Q8INP1_9LACO</name>
<evidence type="ECO:0000313" key="4">
    <source>
        <dbReference type="EMBL" id="TPR43465.1"/>
    </source>
</evidence>
<dbReference type="InterPro" id="IPR027417">
    <property type="entry name" value="P-loop_NTPase"/>
</dbReference>
<feature type="domain" description="ABC transporter" evidence="3">
    <location>
        <begin position="6"/>
        <end position="233"/>
    </location>
</feature>
<comment type="caution">
    <text evidence="4">The sequence shown here is derived from an EMBL/GenBank/DDBJ whole genome shotgun (WGS) entry which is preliminary data.</text>
</comment>
<evidence type="ECO:0000256" key="1">
    <source>
        <dbReference type="ARBA" id="ARBA00022741"/>
    </source>
</evidence>
<protein>
    <submittedName>
        <fullName evidence="4">ABC transporter ATP-binding protein</fullName>
    </submittedName>
</protein>
<keyword evidence="2 4" id="KW-0067">ATP-binding</keyword>
<dbReference type="PANTHER" id="PTHR43158">
    <property type="entry name" value="SKFA PEPTIDE EXPORT ATP-BINDING PROTEIN SKFE"/>
    <property type="match status" value="1"/>
</dbReference>
<dbReference type="EMBL" id="QUBG01000005">
    <property type="protein sequence ID" value="TPR43465.1"/>
    <property type="molecule type" value="Genomic_DNA"/>
</dbReference>
<sequence>MTMDKLEIKNLNRNFKFGKQKVLKNINVSFLSNKIYGLFGENGAGKSTLMSIIADYNFPTSGEVLLDGENVHDNDNALSKIYYMNQNNMYPKNKKVAKTFKFVQSMYEGYDVNLQNKLVKEFQLNTKSRFNKLSTGYKSIMKIIIALCVPCEFIMLDEPTLGLDARNRDIFYRELIESYTDHPRTFVISTHIIEEIDKLVSDVVMINNGEIILNDSADNIRSKAYSINGPADFVDEYVHGLDIIGKESLGQYETVHIMGQLPQKEIPSGVEVNKMELQKLIVNLMDRSEGD</sequence>
<dbReference type="GO" id="GO:0016887">
    <property type="term" value="F:ATP hydrolysis activity"/>
    <property type="evidence" value="ECO:0007669"/>
    <property type="project" value="InterPro"/>
</dbReference>
<evidence type="ECO:0000313" key="5">
    <source>
        <dbReference type="Proteomes" id="UP000784700"/>
    </source>
</evidence>
<dbReference type="Gene3D" id="3.40.50.300">
    <property type="entry name" value="P-loop containing nucleotide triphosphate hydrolases"/>
    <property type="match status" value="1"/>
</dbReference>
<dbReference type="PANTHER" id="PTHR43158:SF5">
    <property type="entry name" value="ABC TRANSPORTER, ATP-BINDING PROTEIN"/>
    <property type="match status" value="1"/>
</dbReference>
<proteinExistence type="predicted"/>
<keyword evidence="1" id="KW-0547">Nucleotide-binding</keyword>
<gene>
    <name evidence="4" type="ORF">DY130_05475</name>
</gene>
<dbReference type="AlphaFoldDB" id="A0A9Q8INP1"/>
<reference evidence="4" key="1">
    <citation type="submission" date="2018-08" db="EMBL/GenBank/DDBJ databases">
        <title>Comparative genomics of wild bee and flower associated Lactobacillus reveals potential adaptation to the bee host.</title>
        <authorList>
            <person name="Vuong H.Q."/>
            <person name="Mcfrederick Q.S."/>
        </authorList>
    </citation>
    <scope>NUCLEOTIDE SEQUENCE</scope>
    <source>
        <strain evidence="4">HV_63</strain>
    </source>
</reference>
<organism evidence="4 5">
    <name type="scientific">Apilactobacillus micheneri</name>
    <dbReference type="NCBI Taxonomy" id="1899430"/>
    <lineage>
        <taxon>Bacteria</taxon>
        <taxon>Bacillati</taxon>
        <taxon>Bacillota</taxon>
        <taxon>Bacilli</taxon>
        <taxon>Lactobacillales</taxon>
        <taxon>Lactobacillaceae</taxon>
        <taxon>Apilactobacillus</taxon>
    </lineage>
</organism>
<dbReference type="InterPro" id="IPR003439">
    <property type="entry name" value="ABC_transporter-like_ATP-bd"/>
</dbReference>
<dbReference type="PROSITE" id="PS50893">
    <property type="entry name" value="ABC_TRANSPORTER_2"/>
    <property type="match status" value="1"/>
</dbReference>
<dbReference type="CDD" id="cd03230">
    <property type="entry name" value="ABC_DR_subfamily_A"/>
    <property type="match status" value="1"/>
</dbReference>
<dbReference type="Proteomes" id="UP000784700">
    <property type="component" value="Unassembled WGS sequence"/>
</dbReference>
<dbReference type="SMART" id="SM00382">
    <property type="entry name" value="AAA"/>
    <property type="match status" value="1"/>
</dbReference>
<dbReference type="Pfam" id="PF00005">
    <property type="entry name" value="ABC_tran"/>
    <property type="match status" value="1"/>
</dbReference>
<accession>A0A9Q8INP1</accession>